<evidence type="ECO:0000313" key="11">
    <source>
        <dbReference type="EMBL" id="GFM36275.1"/>
    </source>
</evidence>
<dbReference type="InterPro" id="IPR050790">
    <property type="entry name" value="ExbB/TolQ_transport"/>
</dbReference>
<dbReference type="Pfam" id="PF01618">
    <property type="entry name" value="MotA_ExbB"/>
    <property type="match status" value="1"/>
</dbReference>
<keyword evidence="12" id="KW-1185">Reference proteome</keyword>
<proteinExistence type="inferred from homology"/>
<feature type="transmembrane region" description="Helical" evidence="8">
    <location>
        <begin position="399"/>
        <end position="421"/>
    </location>
</feature>
<keyword evidence="7" id="KW-0175">Coiled coil</keyword>
<dbReference type="AlphaFoldDB" id="A0A7J0BT12"/>
<feature type="coiled-coil region" evidence="7">
    <location>
        <begin position="53"/>
        <end position="108"/>
    </location>
</feature>
<keyword evidence="3 8" id="KW-0812">Transmembrane</keyword>
<evidence type="ECO:0000256" key="6">
    <source>
        <dbReference type="RuleBase" id="RU004057"/>
    </source>
</evidence>
<dbReference type="PANTHER" id="PTHR30625:SF11">
    <property type="entry name" value="MOTA_TOLQ_EXBB PROTON CHANNEL DOMAIN-CONTAINING PROTEIN"/>
    <property type="match status" value="1"/>
</dbReference>
<dbReference type="Proteomes" id="UP000503820">
    <property type="component" value="Unassembled WGS sequence"/>
</dbReference>
<sequence>MRTMIIWIQWIMLICLLAAPQGVWADQAAPAAAAGKDLRTVGTEAEATKQQAQETLSRVARDITAERQALQQELARIKTAAAQARTRATALETELRALRDEESTLARALDGKQDTLRKIGNTIRDNARLLKGMGATSFAASMHGEWQPRLALMSDPERFPSLEDVIFLMHSLLRTAQDSGHAILTQETVLGRDGAAITASVLRVGAMQAVYSGGAETGFLLPRPEAGPLHAAPYVPSAAETERIRAVLTGPATPLPAPDSNVTPARAAVEQGTVPMDFSGAMLLSNPPEPRTLLTSLREGGIFLWPILLIGLAGCLIVAERCFVLARIRINGKQAVEQGKQGEQGEQGISGAGASPAERVVKRILADGATSAEAMEKRLEESILEELPPLERFLQTLRVLAAVSPLLGLLGTVSGIIQTFRVITAHGNGDPKLLSAGISEALLTTEVGLFTAIPLLLCHHFLTRRVHAVVLDMEVAGTSLITMRHNGETS</sequence>
<evidence type="ECO:0000256" key="5">
    <source>
        <dbReference type="ARBA" id="ARBA00023136"/>
    </source>
</evidence>
<keyword evidence="4 8" id="KW-1133">Transmembrane helix</keyword>
<dbReference type="GO" id="GO:0005886">
    <property type="term" value="C:plasma membrane"/>
    <property type="evidence" value="ECO:0007669"/>
    <property type="project" value="UniProtKB-SubCell"/>
</dbReference>
<keyword evidence="6" id="KW-0653">Protein transport</keyword>
<dbReference type="RefSeq" id="WP_174408962.1">
    <property type="nucleotide sequence ID" value="NZ_BLVP01000005.1"/>
</dbReference>
<evidence type="ECO:0000256" key="3">
    <source>
        <dbReference type="ARBA" id="ARBA00022692"/>
    </source>
</evidence>
<dbReference type="PANTHER" id="PTHR30625">
    <property type="entry name" value="PROTEIN TOLQ"/>
    <property type="match status" value="1"/>
</dbReference>
<name>A0A7J0BT12_9BACT</name>
<comment type="similarity">
    <text evidence="6">Belongs to the exbB/tolQ family.</text>
</comment>
<keyword evidence="2" id="KW-1003">Cell membrane</keyword>
<feature type="transmembrane region" description="Helical" evidence="8">
    <location>
        <begin position="302"/>
        <end position="324"/>
    </location>
</feature>
<protein>
    <submittedName>
        <fullName evidence="11">Biopolymer transporter ExbB</fullName>
    </submittedName>
</protein>
<comment type="subcellular location">
    <subcellularLocation>
        <location evidence="1">Cell membrane</location>
        <topology evidence="1">Multi-pass membrane protein</topology>
    </subcellularLocation>
    <subcellularLocation>
        <location evidence="6">Membrane</location>
        <topology evidence="6">Multi-pass membrane protein</topology>
    </subcellularLocation>
</comment>
<feature type="chain" id="PRO_5029442728" evidence="9">
    <location>
        <begin position="26"/>
        <end position="490"/>
    </location>
</feature>
<reference evidence="11 12" key="1">
    <citation type="submission" date="2020-05" db="EMBL/GenBank/DDBJ databases">
        <title>Draft genome sequence of Desulfovibrio psychrotolerans JS1T.</title>
        <authorList>
            <person name="Ueno A."/>
            <person name="Tamazawa S."/>
            <person name="Tamamura S."/>
            <person name="Murakami T."/>
            <person name="Kiyama T."/>
            <person name="Inomata H."/>
            <person name="Amano Y."/>
            <person name="Miyakawa K."/>
            <person name="Tamaki H."/>
            <person name="Naganuma T."/>
            <person name="Kaneko K."/>
        </authorList>
    </citation>
    <scope>NUCLEOTIDE SEQUENCE [LARGE SCALE GENOMIC DNA]</scope>
    <source>
        <strain evidence="11 12">JS1</strain>
    </source>
</reference>
<keyword evidence="9" id="KW-0732">Signal</keyword>
<feature type="transmembrane region" description="Helical" evidence="8">
    <location>
        <begin position="433"/>
        <end position="457"/>
    </location>
</feature>
<keyword evidence="6" id="KW-0813">Transport</keyword>
<evidence type="ECO:0000256" key="1">
    <source>
        <dbReference type="ARBA" id="ARBA00004651"/>
    </source>
</evidence>
<dbReference type="GO" id="GO:0017038">
    <property type="term" value="P:protein import"/>
    <property type="evidence" value="ECO:0007669"/>
    <property type="project" value="TreeGrafter"/>
</dbReference>
<accession>A0A7J0BT12</accession>
<evidence type="ECO:0000256" key="4">
    <source>
        <dbReference type="ARBA" id="ARBA00022989"/>
    </source>
</evidence>
<feature type="signal peptide" evidence="9">
    <location>
        <begin position="1"/>
        <end position="25"/>
    </location>
</feature>
<evidence type="ECO:0000256" key="7">
    <source>
        <dbReference type="SAM" id="Coils"/>
    </source>
</evidence>
<feature type="domain" description="MotA/TolQ/ExbB proton channel" evidence="10">
    <location>
        <begin position="356"/>
        <end position="474"/>
    </location>
</feature>
<evidence type="ECO:0000313" key="12">
    <source>
        <dbReference type="Proteomes" id="UP000503820"/>
    </source>
</evidence>
<evidence type="ECO:0000256" key="8">
    <source>
        <dbReference type="SAM" id="Phobius"/>
    </source>
</evidence>
<evidence type="ECO:0000256" key="2">
    <source>
        <dbReference type="ARBA" id="ARBA00022475"/>
    </source>
</evidence>
<organism evidence="11 12">
    <name type="scientific">Desulfovibrio psychrotolerans</name>
    <dbReference type="NCBI Taxonomy" id="415242"/>
    <lineage>
        <taxon>Bacteria</taxon>
        <taxon>Pseudomonadati</taxon>
        <taxon>Thermodesulfobacteriota</taxon>
        <taxon>Desulfovibrionia</taxon>
        <taxon>Desulfovibrionales</taxon>
        <taxon>Desulfovibrionaceae</taxon>
        <taxon>Desulfovibrio</taxon>
    </lineage>
</organism>
<dbReference type="EMBL" id="BLVP01000005">
    <property type="protein sequence ID" value="GFM36275.1"/>
    <property type="molecule type" value="Genomic_DNA"/>
</dbReference>
<dbReference type="InterPro" id="IPR002898">
    <property type="entry name" value="MotA_ExbB_proton_chnl"/>
</dbReference>
<evidence type="ECO:0000259" key="10">
    <source>
        <dbReference type="Pfam" id="PF01618"/>
    </source>
</evidence>
<keyword evidence="5 8" id="KW-0472">Membrane</keyword>
<evidence type="ECO:0000256" key="9">
    <source>
        <dbReference type="SAM" id="SignalP"/>
    </source>
</evidence>
<gene>
    <name evidence="11" type="ORF">DSM19430T_09590</name>
</gene>
<comment type="caution">
    <text evidence="11">The sequence shown here is derived from an EMBL/GenBank/DDBJ whole genome shotgun (WGS) entry which is preliminary data.</text>
</comment>